<feature type="compositionally biased region" description="Polar residues" evidence="2">
    <location>
        <begin position="137"/>
        <end position="175"/>
    </location>
</feature>
<feature type="compositionally biased region" description="Polar residues" evidence="2">
    <location>
        <begin position="1026"/>
        <end position="1038"/>
    </location>
</feature>
<gene>
    <name evidence="3" type="ORF">AJ80_06467</name>
</gene>
<protein>
    <submittedName>
        <fullName evidence="3">Uncharacterized protein</fullName>
    </submittedName>
</protein>
<feature type="region of interest" description="Disordered" evidence="2">
    <location>
        <begin position="1209"/>
        <end position="1259"/>
    </location>
</feature>
<feature type="region of interest" description="Disordered" evidence="2">
    <location>
        <begin position="130"/>
        <end position="285"/>
    </location>
</feature>
<evidence type="ECO:0000256" key="2">
    <source>
        <dbReference type="SAM" id="MobiDB-lite"/>
    </source>
</evidence>
<feature type="coiled-coil region" evidence="1">
    <location>
        <begin position="827"/>
        <end position="895"/>
    </location>
</feature>
<reference evidence="3 4" key="1">
    <citation type="submission" date="2017-10" db="EMBL/GenBank/DDBJ databases">
        <title>Comparative genomics in systemic dimorphic fungi from Ajellomycetaceae.</title>
        <authorList>
            <person name="Munoz J.F."/>
            <person name="Mcewen J.G."/>
            <person name="Clay O.K."/>
            <person name="Cuomo C.A."/>
        </authorList>
    </citation>
    <scope>NUCLEOTIDE SEQUENCE [LARGE SCALE GENOMIC DNA]</scope>
    <source>
        <strain evidence="3 4">UAMH7299</strain>
    </source>
</reference>
<feature type="region of interest" description="Disordered" evidence="2">
    <location>
        <begin position="1142"/>
        <end position="1192"/>
    </location>
</feature>
<feature type="coiled-coil region" evidence="1">
    <location>
        <begin position="312"/>
        <end position="360"/>
    </location>
</feature>
<evidence type="ECO:0000313" key="4">
    <source>
        <dbReference type="Proteomes" id="UP000224634"/>
    </source>
</evidence>
<name>A0A2B7XVW7_POLH7</name>
<accession>A0A2B7XVW7</accession>
<comment type="caution">
    <text evidence="3">The sequence shown here is derived from an EMBL/GenBank/DDBJ whole genome shotgun (WGS) entry which is preliminary data.</text>
</comment>
<feature type="region of interest" description="Disordered" evidence="2">
    <location>
        <begin position="1019"/>
        <end position="1070"/>
    </location>
</feature>
<dbReference type="OrthoDB" id="4201669at2759"/>
<sequence>MAAVCQGIAGQRGIPEDETYVSTLDNDVSGLSPTSRKIIEDCSVPVSTGASNKEPRPPPALIFRPPSSGVDAVGFHFAKPSHPTPKFSARPQLRQTRAVEPKLATSINNTQQSLANDVTLIWHSDQRVYSDQHVDSNKNSPATPRNNQNATNTSQQPGAEVPSASSQPEVTQDSATLPEEPSQVEEESPSGDHNAFVVQDTHKQQPAARSTTPNTAPAQSSGKRISANEQQQRRSDTGPRHRPGNSPTVLTLASKVTKQQRFPKGQSNGAAIPGNPKPPITGTQPSEEDLFYLLIRKLKQRDAVDAANTALKERLENQILDVTQENEALHFQLKEAGARCDKKEAELNDQRKLVERWKIKFTKLRNLMGDFGNNFEDLRKDGQRLKSEQAYLAEQSRHIREDIGRLGEDTDRIRKHWSQYKSSVSGIQYEVGSLEQSLIVAETKSSERDRVILQQKNQVATLENYIRTYASRQQKQGHLLQQNQLEALSKMGSIQELLEESREAVNSLLKAEISPKIDSCLGLLKLLDQKNWAKPAELAEVAGSIRGLSLQLNGHTESLKKHTDHTFEARHGSSTDILAQLDDIKSTFASNLALAEQLAQLQRANDDLRQNLDLSESRIVQRNSDYEQLKLKEENLQNLICNLEAEVLALHAEKSDTAQFQESEVTSELQTQLEATTAALTEATNKMKSKDEEMQEAERNLEEKTHQLEVAENRLIALQVENSEAQEKVSRIEQKIREEMTRASLRSKEQNKAWFEQEQHRLRREKVTAEKMVEKMKEQLGTMKFSLAEQRQKEIEGLKELSRRKDSDFEAEIARLNETSTSYLKGLSNAESRIEILAAENKQIREELSKSQAAAIDTTEHELLQQRVGQLQHEVEDKNVEISSLNEEVSKSNQEAKKTSVLQKQLSECLRDVDTLRMSLSEVSTSKEEIATSLRSKEEELESLNQKLNALERSSATSTKLQANIQVKDNQIEGLLKRAQKAEDWNEKVEKLLRNLQVLGPEEPLLESWDTVEQRLGNRLTHPRNETTPAQTINTTTFPTPSKKRKSRTTRKRTRISAPNPGKSPSAEGLLEHRVDKIPNEPSNVIEESRVDTSAVFAPPQCPNDGQGEEDSTIDIQPFSRIQGDLSDLELEFPISQLTDLNSLFPSTPAGGEASRNEEVNPTTPHKSNPGGAGARLPDSSLVPASSPPPSQEMLLDALSVASCDQQDAINPPPGSQLATDTGVGKPGHSNNVLPRAGGETKTLKRKASDEIKPKTTGRKIQNLQLEAQQANLNEAATENGEANHAQRSPQKRPRRGILKDTSTMASARENSIMRTPSQGNRLGAISSVVTSTVSIRRQSRTSKYFNPAMSPVSTIASNPVEPAMPSKARVRRRNKVNQYNARFSQGFPSK</sequence>
<feature type="coiled-coil region" evidence="1">
    <location>
        <begin position="673"/>
        <end position="779"/>
    </location>
</feature>
<feature type="region of interest" description="Disordered" evidence="2">
    <location>
        <begin position="1089"/>
        <end position="1112"/>
    </location>
</feature>
<feature type="compositionally biased region" description="Basic residues" evidence="2">
    <location>
        <begin position="1042"/>
        <end position="1055"/>
    </location>
</feature>
<dbReference type="STRING" id="1447883.A0A2B7XVW7"/>
<feature type="compositionally biased region" description="Polar residues" evidence="2">
    <location>
        <begin position="245"/>
        <end position="269"/>
    </location>
</feature>
<feature type="region of interest" description="Disordered" evidence="2">
    <location>
        <begin position="1278"/>
        <end position="1297"/>
    </location>
</feature>
<evidence type="ECO:0000313" key="3">
    <source>
        <dbReference type="EMBL" id="PGH13095.1"/>
    </source>
</evidence>
<keyword evidence="1" id="KW-0175">Coiled coil</keyword>
<feature type="compositionally biased region" description="Polar residues" evidence="2">
    <location>
        <begin position="207"/>
        <end position="230"/>
    </location>
</feature>
<keyword evidence="4" id="KW-1185">Reference proteome</keyword>
<proteinExistence type="predicted"/>
<feature type="coiled-coil region" evidence="1">
    <location>
        <begin position="591"/>
        <end position="618"/>
    </location>
</feature>
<dbReference type="Proteomes" id="UP000224634">
    <property type="component" value="Unassembled WGS sequence"/>
</dbReference>
<evidence type="ECO:0000256" key="1">
    <source>
        <dbReference type="SAM" id="Coils"/>
    </source>
</evidence>
<feature type="coiled-coil region" evidence="1">
    <location>
        <begin position="927"/>
        <end position="961"/>
    </location>
</feature>
<dbReference type="EMBL" id="PDNA01000108">
    <property type="protein sequence ID" value="PGH13095.1"/>
    <property type="molecule type" value="Genomic_DNA"/>
</dbReference>
<organism evidence="3 4">
    <name type="scientific">Polytolypa hystricis (strain UAMH7299)</name>
    <dbReference type="NCBI Taxonomy" id="1447883"/>
    <lineage>
        <taxon>Eukaryota</taxon>
        <taxon>Fungi</taxon>
        <taxon>Dikarya</taxon>
        <taxon>Ascomycota</taxon>
        <taxon>Pezizomycotina</taxon>
        <taxon>Eurotiomycetes</taxon>
        <taxon>Eurotiomycetidae</taxon>
        <taxon>Onygenales</taxon>
        <taxon>Onygenales incertae sedis</taxon>
        <taxon>Polytolypa</taxon>
    </lineage>
</organism>